<dbReference type="OrthoDB" id="10608at2157"/>
<dbReference type="SUPFAM" id="SSF46565">
    <property type="entry name" value="Chaperone J-domain"/>
    <property type="match status" value="1"/>
</dbReference>
<dbReference type="Proteomes" id="UP000010846">
    <property type="component" value="Chromosome"/>
</dbReference>
<reference evidence="2" key="1">
    <citation type="submission" date="2011-09" db="EMBL/GenBank/DDBJ databases">
        <title>Complete sequence of Halovivax ruber XH-70.</title>
        <authorList>
            <consortium name="US DOE Joint Genome Institute"/>
            <person name="Lucas S."/>
            <person name="Han J."/>
            <person name="Lapidus A."/>
            <person name="Cheng J.-F."/>
            <person name="Goodwin L."/>
            <person name="Pitluck S."/>
            <person name="Peters L."/>
            <person name="Mikhailova N."/>
            <person name="Davenport K."/>
            <person name="Detter J.C."/>
            <person name="Han C."/>
            <person name="Tapia R."/>
            <person name="Land M."/>
            <person name="Hauser L."/>
            <person name="Kyrpides N."/>
            <person name="Ivanova N."/>
            <person name="Pagani I."/>
            <person name="Sproer C."/>
            <person name="Anderson I."/>
            <person name="Woyke T."/>
        </authorList>
    </citation>
    <scope>NUCLEOTIDE SEQUENCE</scope>
    <source>
        <strain evidence="2">XH-70</strain>
    </source>
</reference>
<dbReference type="PROSITE" id="PS50076">
    <property type="entry name" value="DNAJ_2"/>
    <property type="match status" value="1"/>
</dbReference>
<accession>L0I8H1</accession>
<evidence type="ECO:0000313" key="2">
    <source>
        <dbReference type="EMBL" id="AGB15870.1"/>
    </source>
</evidence>
<dbReference type="EMBL" id="CP003050">
    <property type="protein sequence ID" value="AGB15870.1"/>
    <property type="molecule type" value="Genomic_DNA"/>
</dbReference>
<dbReference type="Gene3D" id="1.10.287.110">
    <property type="entry name" value="DnaJ domain"/>
    <property type="match status" value="1"/>
</dbReference>
<evidence type="ECO:0000313" key="3">
    <source>
        <dbReference type="Proteomes" id="UP000010846"/>
    </source>
</evidence>
<dbReference type="Pfam" id="PF00226">
    <property type="entry name" value="DnaJ"/>
    <property type="match status" value="1"/>
</dbReference>
<dbReference type="CDD" id="cd06257">
    <property type="entry name" value="DnaJ"/>
    <property type="match status" value="1"/>
</dbReference>
<dbReference type="eggNOG" id="arCOG02845">
    <property type="taxonomic scope" value="Archaea"/>
</dbReference>
<proteinExistence type="predicted"/>
<protein>
    <submittedName>
        <fullName evidence="2">DnaJ-class molecular chaperone with C-terminal Zn finger domain</fullName>
    </submittedName>
</protein>
<dbReference type="STRING" id="797302.Halru_1256"/>
<dbReference type="KEGG" id="hru:Halru_1256"/>
<gene>
    <name evidence="2" type="ordered locus">Halru_1256</name>
</gene>
<sequence length="244" mass="26750">MERPYEVLGLSSDASLATVRQRYRALLTDHHPDQGGCREQFLELKAAYESITGEQPPDHSTPQTMAVDTGSQDAPTFDIEAESSPTRPLSVTGDLITLALVGFDEAVDVSRLFETPGARPALERAVAAYEVTNTTSQSRQWRGPSQTRFIGTDGFMYEASTLLTPGRTSLPETWWPGPAVLEPGTGVRAIVVANQLPASVTVDRVVYTQHGATGGEPTSERYRFELTREARKRLDPLPFELEAE</sequence>
<feature type="domain" description="J" evidence="1">
    <location>
        <begin position="3"/>
        <end position="56"/>
    </location>
</feature>
<dbReference type="InterPro" id="IPR001623">
    <property type="entry name" value="DnaJ_domain"/>
</dbReference>
<dbReference type="RefSeq" id="WP_015300524.1">
    <property type="nucleotide sequence ID" value="NC_019964.1"/>
</dbReference>
<dbReference type="GeneID" id="14375510"/>
<dbReference type="InterPro" id="IPR036869">
    <property type="entry name" value="J_dom_sf"/>
</dbReference>
<dbReference type="AlphaFoldDB" id="L0I8H1"/>
<dbReference type="SMART" id="SM00271">
    <property type="entry name" value="DnaJ"/>
    <property type="match status" value="1"/>
</dbReference>
<name>L0I8H1_HALRX</name>
<dbReference type="HOGENOM" id="CLU_1136034_0_0_2"/>
<organism evidence="2 3">
    <name type="scientific">Halovivax ruber (strain DSM 18193 / JCM 13892 / XH-70)</name>
    <dbReference type="NCBI Taxonomy" id="797302"/>
    <lineage>
        <taxon>Archaea</taxon>
        <taxon>Methanobacteriati</taxon>
        <taxon>Methanobacteriota</taxon>
        <taxon>Stenosarchaea group</taxon>
        <taxon>Halobacteria</taxon>
        <taxon>Halobacteriales</taxon>
        <taxon>Natrialbaceae</taxon>
        <taxon>Halovivax</taxon>
    </lineage>
</organism>
<keyword evidence="3" id="KW-1185">Reference proteome</keyword>
<evidence type="ECO:0000259" key="1">
    <source>
        <dbReference type="PROSITE" id="PS50076"/>
    </source>
</evidence>